<proteinExistence type="predicted"/>
<feature type="domain" description="CBS" evidence="3">
    <location>
        <begin position="14"/>
        <end position="72"/>
    </location>
</feature>
<dbReference type="RefSeq" id="WP_166846914.1">
    <property type="nucleotide sequence ID" value="NZ_JAAONY010000002.1"/>
</dbReference>
<reference evidence="4 5" key="1">
    <citation type="submission" date="2020-08" db="EMBL/GenBank/DDBJ databases">
        <title>Genomic Encyclopedia of Type Strains, Phase IV (KMG-IV): sequencing the most valuable type-strain genomes for metagenomic binning, comparative biology and taxonomic classification.</title>
        <authorList>
            <person name="Goeker M."/>
        </authorList>
    </citation>
    <scope>NUCLEOTIDE SEQUENCE [LARGE SCALE GENOMIC DNA]</scope>
    <source>
        <strain evidence="4 5">DSM 22368</strain>
    </source>
</reference>
<dbReference type="InParanoid" id="A0A7X0JTM9"/>
<dbReference type="PROSITE" id="PS51371">
    <property type="entry name" value="CBS"/>
    <property type="match status" value="2"/>
</dbReference>
<keyword evidence="5" id="KW-1185">Reference proteome</keyword>
<sequence>MELAVKSLTIADFMDHDPHAIPHTANIREAVDSLLSAGVLGAPVVDEQQQVVGFVSEHDCMKDMLNGSFYQEAPLRVTSVMFSNPVTVDPGTSIIELAEVMMSGKPKNYPVVKNGKLIGLISRKHVLKALLESH</sequence>
<evidence type="ECO:0000313" key="4">
    <source>
        <dbReference type="EMBL" id="MBB6522050.1"/>
    </source>
</evidence>
<feature type="domain" description="CBS" evidence="3">
    <location>
        <begin position="81"/>
        <end position="134"/>
    </location>
</feature>
<evidence type="ECO:0000313" key="5">
    <source>
        <dbReference type="Proteomes" id="UP000528457"/>
    </source>
</evidence>
<name>A0A7X0JTM9_9GAMM</name>
<evidence type="ECO:0000259" key="3">
    <source>
        <dbReference type="PROSITE" id="PS51371"/>
    </source>
</evidence>
<dbReference type="Gene3D" id="3.10.580.10">
    <property type="entry name" value="CBS-domain"/>
    <property type="match status" value="1"/>
</dbReference>
<dbReference type="PANTHER" id="PTHR43080">
    <property type="entry name" value="CBS DOMAIN-CONTAINING PROTEIN CBSX3, MITOCHONDRIAL"/>
    <property type="match status" value="1"/>
</dbReference>
<accession>A0A7X0JTM9</accession>
<comment type="caution">
    <text evidence="4">The sequence shown here is derived from an EMBL/GenBank/DDBJ whole genome shotgun (WGS) entry which is preliminary data.</text>
</comment>
<dbReference type="Pfam" id="PF00571">
    <property type="entry name" value="CBS"/>
    <property type="match status" value="2"/>
</dbReference>
<dbReference type="InterPro" id="IPR051257">
    <property type="entry name" value="Diverse_CBS-Domain"/>
</dbReference>
<dbReference type="SUPFAM" id="SSF54631">
    <property type="entry name" value="CBS-domain pair"/>
    <property type="match status" value="1"/>
</dbReference>
<dbReference type="EMBL" id="JACHHT010000002">
    <property type="protein sequence ID" value="MBB6522050.1"/>
    <property type="molecule type" value="Genomic_DNA"/>
</dbReference>
<dbReference type="InterPro" id="IPR044729">
    <property type="entry name" value="CBS_bac"/>
</dbReference>
<protein>
    <submittedName>
        <fullName evidence="4">CBS domain-containing protein</fullName>
    </submittedName>
</protein>
<dbReference type="PANTHER" id="PTHR43080:SF26">
    <property type="entry name" value="REGULATORY PROTEIN"/>
    <property type="match status" value="1"/>
</dbReference>
<evidence type="ECO:0000256" key="2">
    <source>
        <dbReference type="PROSITE-ProRule" id="PRU00703"/>
    </source>
</evidence>
<dbReference type="AlphaFoldDB" id="A0A7X0JTM9"/>
<dbReference type="InterPro" id="IPR000644">
    <property type="entry name" value="CBS_dom"/>
</dbReference>
<keyword evidence="1 2" id="KW-0129">CBS domain</keyword>
<dbReference type="SMART" id="SM00116">
    <property type="entry name" value="CBS"/>
    <property type="match status" value="2"/>
</dbReference>
<organism evidence="4 5">
    <name type="scientific">Pseudoteredinibacter isoporae</name>
    <dbReference type="NCBI Taxonomy" id="570281"/>
    <lineage>
        <taxon>Bacteria</taxon>
        <taxon>Pseudomonadati</taxon>
        <taxon>Pseudomonadota</taxon>
        <taxon>Gammaproteobacteria</taxon>
        <taxon>Cellvibrionales</taxon>
        <taxon>Cellvibrionaceae</taxon>
        <taxon>Pseudoteredinibacter</taxon>
    </lineage>
</organism>
<gene>
    <name evidence="4" type="ORF">HNR48_002335</name>
</gene>
<evidence type="ECO:0000256" key="1">
    <source>
        <dbReference type="ARBA" id="ARBA00023122"/>
    </source>
</evidence>
<dbReference type="Proteomes" id="UP000528457">
    <property type="component" value="Unassembled WGS sequence"/>
</dbReference>
<dbReference type="CDD" id="cd04629">
    <property type="entry name" value="CBS_pair_bac"/>
    <property type="match status" value="1"/>
</dbReference>
<dbReference type="InterPro" id="IPR046342">
    <property type="entry name" value="CBS_dom_sf"/>
</dbReference>